<evidence type="ECO:0000256" key="12">
    <source>
        <dbReference type="ARBA" id="ARBA00023324"/>
    </source>
</evidence>
<evidence type="ECO:0000256" key="1">
    <source>
        <dbReference type="ARBA" id="ARBA00000189"/>
    </source>
</evidence>
<dbReference type="InterPro" id="IPR002016">
    <property type="entry name" value="Haem_peroxidase"/>
</dbReference>
<feature type="binding site" evidence="15">
    <location>
        <position position="48"/>
    </location>
    <ligand>
        <name>Ca(2+)</name>
        <dbReference type="ChEBI" id="CHEBI:29108"/>
        <label>1</label>
    </ligand>
</feature>
<dbReference type="SUPFAM" id="SSF48113">
    <property type="entry name" value="Heme-dependent peroxidases"/>
    <property type="match status" value="1"/>
</dbReference>
<evidence type="ECO:0000256" key="3">
    <source>
        <dbReference type="ARBA" id="ARBA00022559"/>
    </source>
</evidence>
<dbReference type="Gene3D" id="1.10.520.10">
    <property type="match status" value="1"/>
</dbReference>
<dbReference type="PANTHER" id="PTHR31517">
    <property type="match status" value="1"/>
</dbReference>
<feature type="binding site" description="axial binding residue" evidence="15">
    <location>
        <position position="169"/>
    </location>
    <ligand>
        <name>heme b</name>
        <dbReference type="ChEBI" id="CHEBI:60344"/>
    </ligand>
    <ligandPart>
        <name>Fe</name>
        <dbReference type="ChEBI" id="CHEBI:18248"/>
    </ligandPart>
</feature>
<dbReference type="InterPro" id="IPR019793">
    <property type="entry name" value="Peroxidases_heam-ligand_BS"/>
</dbReference>
<keyword evidence="10" id="KW-0325">Glycoprotein</keyword>
<evidence type="ECO:0000313" key="21">
    <source>
        <dbReference type="EMBL" id="ONK77314.1"/>
    </source>
</evidence>
<feature type="domain" description="Plant heme peroxidase family profile" evidence="20">
    <location>
        <begin position="3"/>
        <end position="298"/>
    </location>
</feature>
<evidence type="ECO:0000256" key="16">
    <source>
        <dbReference type="PIRSR" id="PIRSR600823-4"/>
    </source>
</evidence>
<keyword evidence="5 15" id="KW-0479">Metal-binding</keyword>
<dbReference type="PRINTS" id="PR00458">
    <property type="entry name" value="PEROXIDASE"/>
</dbReference>
<evidence type="ECO:0000256" key="18">
    <source>
        <dbReference type="RuleBase" id="RU362060"/>
    </source>
</evidence>
<feature type="binding site" evidence="15">
    <location>
        <position position="66"/>
    </location>
    <ligand>
        <name>Ca(2+)</name>
        <dbReference type="ChEBI" id="CHEBI:29108"/>
        <label>1</label>
    </ligand>
</feature>
<dbReference type="PROSITE" id="PS50873">
    <property type="entry name" value="PEROXIDASE_4"/>
    <property type="match status" value="1"/>
</dbReference>
<protein>
    <recommendedName>
        <fullName evidence="18">Peroxidase</fullName>
        <ecNumber evidence="18">1.11.1.7</ecNumber>
    </recommendedName>
</protein>
<keyword evidence="11" id="KW-0873">Pyrrolidone carboxylic acid</keyword>
<evidence type="ECO:0000256" key="2">
    <source>
        <dbReference type="ARBA" id="ARBA00006873"/>
    </source>
</evidence>
<feature type="binding site" evidence="15">
    <location>
        <position position="170"/>
    </location>
    <ligand>
        <name>Ca(2+)</name>
        <dbReference type="ChEBI" id="CHEBI:29108"/>
        <label>2</label>
    </ligand>
</feature>
<comment type="subcellular location">
    <subcellularLocation>
        <location evidence="18">Secreted</location>
    </subcellularLocation>
</comment>
<feature type="binding site" evidence="15">
    <location>
        <position position="52"/>
    </location>
    <ligand>
        <name>Ca(2+)</name>
        <dbReference type="ChEBI" id="CHEBI:29108"/>
        <label>1</label>
    </ligand>
</feature>
<evidence type="ECO:0000256" key="15">
    <source>
        <dbReference type="PIRSR" id="PIRSR600823-3"/>
    </source>
</evidence>
<comment type="cofactor">
    <cofactor evidence="15 18">
        <name>heme b</name>
        <dbReference type="ChEBI" id="CHEBI:60344"/>
    </cofactor>
    <text evidence="15 18">Binds 1 heme b (iron(II)-protoporphyrin IX) group per subunit.</text>
</comment>
<proteinExistence type="inferred from homology"/>
<dbReference type="EC" id="1.11.1.7" evidence="18"/>
<evidence type="ECO:0000256" key="14">
    <source>
        <dbReference type="PIRSR" id="PIRSR600823-2"/>
    </source>
</evidence>
<feature type="compositionally biased region" description="Basic and acidic residues" evidence="19">
    <location>
        <begin position="121"/>
        <end position="134"/>
    </location>
</feature>
<keyword evidence="8 15" id="KW-0408">Iron</keyword>
<feature type="disulfide bond" evidence="17">
    <location>
        <begin position="46"/>
        <end position="51"/>
    </location>
</feature>
<comment type="catalytic activity">
    <reaction evidence="1 18">
        <text>2 a phenolic donor + H2O2 = 2 a phenolic radical donor + 2 H2O</text>
        <dbReference type="Rhea" id="RHEA:56136"/>
        <dbReference type="ChEBI" id="CHEBI:15377"/>
        <dbReference type="ChEBI" id="CHEBI:16240"/>
        <dbReference type="ChEBI" id="CHEBI:139520"/>
        <dbReference type="ChEBI" id="CHEBI:139521"/>
        <dbReference type="EC" id="1.11.1.7"/>
    </reaction>
</comment>
<feature type="binding site" evidence="15">
    <location>
        <position position="45"/>
    </location>
    <ligand>
        <name>Ca(2+)</name>
        <dbReference type="ChEBI" id="CHEBI:29108"/>
        <label>1</label>
    </ligand>
</feature>
<sequence>MASLTVDYYTSTCPPAEIMVKNIVYQALRSDSTASAGLLRMHFHDCFVEGCDGSVLIDSTADNTAEKDSPPNQSLHGFEIIDQAKQVIERICPGVVSCADILTMAARDAVAWAGGPSYDVPKGRKDGRRSKIEDTSSLPPPSLNSTKLIELFGQSGFTAQEVVTLAGAHTLGVAQCKFFKNRLRGFDSTNDVDPTLNPNFANMLSSVCSSGDSTNVSLDWTSDSFDNRYFIALQMGGGVLTSDQTLFTSPETKEVVSTYAMSQDKFFFDFSQVIVKLGMLNVKEGDEGEVRLDCRKIN</sequence>
<evidence type="ECO:0000256" key="4">
    <source>
        <dbReference type="ARBA" id="ARBA00022617"/>
    </source>
</evidence>
<feature type="site" description="Transition state stabilizer" evidence="16">
    <location>
        <position position="40"/>
    </location>
</feature>
<dbReference type="FunFam" id="1.10.420.10:FF:000001">
    <property type="entry name" value="Peroxidase"/>
    <property type="match status" value="1"/>
</dbReference>
<keyword evidence="18" id="KW-0964">Secreted</keyword>
<dbReference type="PANTHER" id="PTHR31517:SF48">
    <property type="entry name" value="PEROXIDASE 16-RELATED"/>
    <property type="match status" value="1"/>
</dbReference>
<reference evidence="22" key="1">
    <citation type="journal article" date="2017" name="Nat. Commun.">
        <title>The asparagus genome sheds light on the origin and evolution of a young Y chromosome.</title>
        <authorList>
            <person name="Harkess A."/>
            <person name="Zhou J."/>
            <person name="Xu C."/>
            <person name="Bowers J.E."/>
            <person name="Van der Hulst R."/>
            <person name="Ayyampalayam S."/>
            <person name="Mercati F."/>
            <person name="Riccardi P."/>
            <person name="McKain M.R."/>
            <person name="Kakrana A."/>
            <person name="Tang H."/>
            <person name="Ray J."/>
            <person name="Groenendijk J."/>
            <person name="Arikit S."/>
            <person name="Mathioni S.M."/>
            <person name="Nakano M."/>
            <person name="Shan H."/>
            <person name="Telgmann-Rauber A."/>
            <person name="Kanno A."/>
            <person name="Yue Z."/>
            <person name="Chen H."/>
            <person name="Li W."/>
            <person name="Chen Y."/>
            <person name="Xu X."/>
            <person name="Zhang Y."/>
            <person name="Luo S."/>
            <person name="Chen H."/>
            <person name="Gao J."/>
            <person name="Mao Z."/>
            <person name="Pires J.C."/>
            <person name="Luo M."/>
            <person name="Kudrna D."/>
            <person name="Wing R.A."/>
            <person name="Meyers B.C."/>
            <person name="Yi K."/>
            <person name="Kong H."/>
            <person name="Lavrijsen P."/>
            <person name="Sunseri F."/>
            <person name="Falavigna A."/>
            <person name="Ye Y."/>
            <person name="Leebens-Mack J.H."/>
            <person name="Chen G."/>
        </authorList>
    </citation>
    <scope>NUCLEOTIDE SEQUENCE [LARGE SCALE GENOMIC DNA]</scope>
    <source>
        <strain evidence="22">cv. DH0086</strain>
    </source>
</reference>
<evidence type="ECO:0000256" key="11">
    <source>
        <dbReference type="ARBA" id="ARBA00023283"/>
    </source>
</evidence>
<feature type="disulfide bond" evidence="17">
    <location>
        <begin position="176"/>
        <end position="208"/>
    </location>
</feature>
<comment type="similarity">
    <text evidence="18">Belongs to the peroxidase family. Classical plant (class III) peroxidase subfamily.</text>
</comment>
<dbReference type="GO" id="GO:0006979">
    <property type="term" value="P:response to oxidative stress"/>
    <property type="evidence" value="ECO:0007669"/>
    <property type="project" value="UniProtKB-UniRule"/>
</dbReference>
<dbReference type="EMBL" id="CM007382">
    <property type="protein sequence ID" value="ONK77314.1"/>
    <property type="molecule type" value="Genomic_DNA"/>
</dbReference>
<feature type="binding site" evidence="15">
    <location>
        <position position="54"/>
    </location>
    <ligand>
        <name>Ca(2+)</name>
        <dbReference type="ChEBI" id="CHEBI:29108"/>
        <label>1</label>
    </ligand>
</feature>
<evidence type="ECO:0000256" key="9">
    <source>
        <dbReference type="ARBA" id="ARBA00023157"/>
    </source>
</evidence>
<dbReference type="InterPro" id="IPR000823">
    <property type="entry name" value="Peroxidase_pln"/>
</dbReference>
<evidence type="ECO:0000256" key="8">
    <source>
        <dbReference type="ARBA" id="ARBA00023004"/>
    </source>
</evidence>
<comment type="function">
    <text evidence="18">Removal of H(2)O(2), oxidation of toxic reductants, biosynthesis and degradation of lignin, suberization, auxin catabolism, response to environmental stresses such as wounding, pathogen attack and oxidative stress.</text>
</comment>
<evidence type="ECO:0000259" key="20">
    <source>
        <dbReference type="PROSITE" id="PS50873"/>
    </source>
</evidence>
<dbReference type="GO" id="GO:0020037">
    <property type="term" value="F:heme binding"/>
    <property type="evidence" value="ECO:0007669"/>
    <property type="project" value="UniProtKB-UniRule"/>
</dbReference>
<dbReference type="InterPro" id="IPR019794">
    <property type="entry name" value="Peroxidases_AS"/>
</dbReference>
<evidence type="ECO:0000256" key="6">
    <source>
        <dbReference type="ARBA" id="ARBA00022837"/>
    </source>
</evidence>
<feature type="region of interest" description="Disordered" evidence="19">
    <location>
        <begin position="117"/>
        <end position="140"/>
    </location>
</feature>
<dbReference type="GO" id="GO:0046872">
    <property type="term" value="F:metal ion binding"/>
    <property type="evidence" value="ECO:0007669"/>
    <property type="project" value="UniProtKB-UniRule"/>
</dbReference>
<organism evidence="21 22">
    <name type="scientific">Asparagus officinalis</name>
    <name type="common">Garden asparagus</name>
    <dbReference type="NCBI Taxonomy" id="4686"/>
    <lineage>
        <taxon>Eukaryota</taxon>
        <taxon>Viridiplantae</taxon>
        <taxon>Streptophyta</taxon>
        <taxon>Embryophyta</taxon>
        <taxon>Tracheophyta</taxon>
        <taxon>Spermatophyta</taxon>
        <taxon>Magnoliopsida</taxon>
        <taxon>Liliopsida</taxon>
        <taxon>Asparagales</taxon>
        <taxon>Asparagaceae</taxon>
        <taxon>Asparagoideae</taxon>
        <taxon>Asparagus</taxon>
    </lineage>
</organism>
<dbReference type="InterPro" id="IPR033905">
    <property type="entry name" value="Secretory_peroxidase"/>
</dbReference>
<dbReference type="Gene3D" id="1.10.420.10">
    <property type="entry name" value="Peroxidase, domain 2"/>
    <property type="match status" value="1"/>
</dbReference>
<feature type="binding site" evidence="15">
    <location>
        <position position="50"/>
    </location>
    <ligand>
        <name>Ca(2+)</name>
        <dbReference type="ChEBI" id="CHEBI:29108"/>
        <label>1</label>
    </ligand>
</feature>
<keyword evidence="22" id="KW-1185">Reference proteome</keyword>
<feature type="binding site" evidence="15">
    <location>
        <position position="226"/>
    </location>
    <ligand>
        <name>Ca(2+)</name>
        <dbReference type="ChEBI" id="CHEBI:29108"/>
        <label>2</label>
    </ligand>
</feature>
<feature type="binding site" evidence="15">
    <location>
        <position position="219"/>
    </location>
    <ligand>
        <name>Ca(2+)</name>
        <dbReference type="ChEBI" id="CHEBI:29108"/>
        <label>2</label>
    </ligand>
</feature>
<dbReference type="PRINTS" id="PR00461">
    <property type="entry name" value="PLPEROXIDASE"/>
</dbReference>
<feature type="disulfide bond" evidence="17">
    <location>
        <begin position="13"/>
        <end position="92"/>
    </location>
</feature>
<dbReference type="Pfam" id="PF00141">
    <property type="entry name" value="peroxidase"/>
    <property type="match status" value="1"/>
</dbReference>
<keyword evidence="4 18" id="KW-0349">Heme</keyword>
<dbReference type="GO" id="GO:0005576">
    <property type="term" value="C:extracellular region"/>
    <property type="evidence" value="ECO:0007669"/>
    <property type="project" value="UniProtKB-SubCell"/>
</dbReference>
<dbReference type="Proteomes" id="UP000243459">
    <property type="component" value="Chromosome 2"/>
</dbReference>
<evidence type="ECO:0000256" key="19">
    <source>
        <dbReference type="SAM" id="MobiDB-lite"/>
    </source>
</evidence>
<dbReference type="FunFam" id="1.10.520.10:FF:000001">
    <property type="entry name" value="Peroxidase"/>
    <property type="match status" value="1"/>
</dbReference>
<keyword evidence="9 17" id="KW-1015">Disulfide bond</keyword>
<keyword evidence="6 15" id="KW-0106">Calcium</keyword>
<evidence type="ECO:0000313" key="22">
    <source>
        <dbReference type="Proteomes" id="UP000243459"/>
    </source>
</evidence>
<comment type="similarity">
    <text evidence="2">Belongs to the peroxidase family. Ascorbate peroxidase subfamily.</text>
</comment>
<evidence type="ECO:0000256" key="5">
    <source>
        <dbReference type="ARBA" id="ARBA00022723"/>
    </source>
</evidence>
<feature type="binding site" evidence="14">
    <location>
        <position position="139"/>
    </location>
    <ligand>
        <name>substrate</name>
    </ligand>
</feature>
<dbReference type="GO" id="GO:0042744">
    <property type="term" value="P:hydrogen peroxide catabolic process"/>
    <property type="evidence" value="ECO:0007669"/>
    <property type="project" value="UniProtKB-KW"/>
</dbReference>
<dbReference type="Gramene" id="ONK77314">
    <property type="protein sequence ID" value="ONK77314"/>
    <property type="gene ID" value="A4U43_C02F5260"/>
</dbReference>
<feature type="disulfide bond" evidence="17">
    <location>
        <begin position="98"/>
        <end position="294"/>
    </location>
</feature>
<dbReference type="OMA" id="VIERICP"/>
<feature type="active site" description="Proton acceptor" evidence="13">
    <location>
        <position position="44"/>
    </location>
</feature>
<dbReference type="AlphaFoldDB" id="A0A5P1FGV9"/>
<accession>A0A5P1FGV9</accession>
<evidence type="ECO:0000256" key="13">
    <source>
        <dbReference type="PIRSR" id="PIRSR600823-1"/>
    </source>
</evidence>
<dbReference type="PROSITE" id="PS00436">
    <property type="entry name" value="PEROXIDASE_2"/>
    <property type="match status" value="1"/>
</dbReference>
<gene>
    <name evidence="21" type="ORF">A4U43_C02F5260</name>
</gene>
<evidence type="ECO:0000256" key="10">
    <source>
        <dbReference type="ARBA" id="ARBA00023180"/>
    </source>
</evidence>
<keyword evidence="3 18" id="KW-0575">Peroxidase</keyword>
<comment type="cofactor">
    <cofactor evidence="15 18">
        <name>Ca(2+)</name>
        <dbReference type="ChEBI" id="CHEBI:29108"/>
    </cofactor>
    <text evidence="15 18">Binds 2 calcium ions per subunit.</text>
</comment>
<keyword evidence="12 18" id="KW-0376">Hydrogen peroxide</keyword>
<dbReference type="GO" id="GO:0140825">
    <property type="term" value="F:lactoperoxidase activity"/>
    <property type="evidence" value="ECO:0007669"/>
    <property type="project" value="UniProtKB-EC"/>
</dbReference>
<evidence type="ECO:0000256" key="17">
    <source>
        <dbReference type="PIRSR" id="PIRSR600823-5"/>
    </source>
</evidence>
<dbReference type="CDD" id="cd00693">
    <property type="entry name" value="secretory_peroxidase"/>
    <property type="match status" value="1"/>
</dbReference>
<name>A0A5P1FGV9_ASPOF</name>
<evidence type="ECO:0000256" key="7">
    <source>
        <dbReference type="ARBA" id="ARBA00023002"/>
    </source>
</evidence>
<dbReference type="PROSITE" id="PS00435">
    <property type="entry name" value="PEROXIDASE_1"/>
    <property type="match status" value="1"/>
</dbReference>
<dbReference type="InterPro" id="IPR010255">
    <property type="entry name" value="Haem_peroxidase_sf"/>
</dbReference>
<keyword evidence="7 18" id="KW-0560">Oxidoreductase</keyword>